<evidence type="ECO:0000256" key="1">
    <source>
        <dbReference type="ARBA" id="ARBA00022908"/>
    </source>
</evidence>
<proteinExistence type="predicted"/>
<dbReference type="EMBL" id="SJPG01000001">
    <property type="protein sequence ID" value="TWT63158.1"/>
    <property type="molecule type" value="Genomic_DNA"/>
</dbReference>
<name>A0A5C5XKD1_9PLAN</name>
<dbReference type="GO" id="GO:0015074">
    <property type="term" value="P:DNA integration"/>
    <property type="evidence" value="ECO:0007669"/>
    <property type="project" value="UniProtKB-KW"/>
</dbReference>
<evidence type="ECO:0000259" key="6">
    <source>
        <dbReference type="PROSITE" id="PS51900"/>
    </source>
</evidence>
<dbReference type="AlphaFoldDB" id="A0A5C5XKD1"/>
<dbReference type="InterPro" id="IPR002104">
    <property type="entry name" value="Integrase_catalytic"/>
</dbReference>
<evidence type="ECO:0000313" key="8">
    <source>
        <dbReference type="Proteomes" id="UP000316095"/>
    </source>
</evidence>
<evidence type="ECO:0000259" key="5">
    <source>
        <dbReference type="PROSITE" id="PS51898"/>
    </source>
</evidence>
<dbReference type="InterPro" id="IPR044068">
    <property type="entry name" value="CB"/>
</dbReference>
<dbReference type="InterPro" id="IPR013762">
    <property type="entry name" value="Integrase-like_cat_sf"/>
</dbReference>
<feature type="domain" description="Tyr recombinase" evidence="5">
    <location>
        <begin position="119"/>
        <end position="310"/>
    </location>
</feature>
<dbReference type="PROSITE" id="PS51898">
    <property type="entry name" value="TYR_RECOMBINASE"/>
    <property type="match status" value="1"/>
</dbReference>
<dbReference type="Pfam" id="PF13102">
    <property type="entry name" value="Phage_int_SAM_5"/>
    <property type="match status" value="1"/>
</dbReference>
<dbReference type="PROSITE" id="PS51900">
    <property type="entry name" value="CB"/>
    <property type="match status" value="1"/>
</dbReference>
<evidence type="ECO:0000256" key="4">
    <source>
        <dbReference type="PROSITE-ProRule" id="PRU01248"/>
    </source>
</evidence>
<organism evidence="7 8">
    <name type="scientific">Rubinisphaera italica</name>
    <dbReference type="NCBI Taxonomy" id="2527969"/>
    <lineage>
        <taxon>Bacteria</taxon>
        <taxon>Pseudomonadati</taxon>
        <taxon>Planctomycetota</taxon>
        <taxon>Planctomycetia</taxon>
        <taxon>Planctomycetales</taxon>
        <taxon>Planctomycetaceae</taxon>
        <taxon>Rubinisphaera</taxon>
    </lineage>
</organism>
<dbReference type="Pfam" id="PF00589">
    <property type="entry name" value="Phage_integrase"/>
    <property type="match status" value="1"/>
</dbReference>
<gene>
    <name evidence="7" type="ORF">Pan54_39110</name>
</gene>
<protein>
    <submittedName>
        <fullName evidence="7">Phage integrase family protein</fullName>
    </submittedName>
</protein>
<reference evidence="7 8" key="1">
    <citation type="submission" date="2019-02" db="EMBL/GenBank/DDBJ databases">
        <title>Deep-cultivation of Planctomycetes and their phenomic and genomic characterization uncovers novel biology.</title>
        <authorList>
            <person name="Wiegand S."/>
            <person name="Jogler M."/>
            <person name="Boedeker C."/>
            <person name="Pinto D."/>
            <person name="Vollmers J."/>
            <person name="Rivas-Marin E."/>
            <person name="Kohn T."/>
            <person name="Peeters S.H."/>
            <person name="Heuer A."/>
            <person name="Rast P."/>
            <person name="Oberbeckmann S."/>
            <person name="Bunk B."/>
            <person name="Jeske O."/>
            <person name="Meyerdierks A."/>
            <person name="Storesund J.E."/>
            <person name="Kallscheuer N."/>
            <person name="Luecker S."/>
            <person name="Lage O.M."/>
            <person name="Pohl T."/>
            <person name="Merkel B.J."/>
            <person name="Hornburger P."/>
            <person name="Mueller R.-W."/>
            <person name="Bruemmer F."/>
            <person name="Labrenz M."/>
            <person name="Spormann A.M."/>
            <person name="Op Den Camp H."/>
            <person name="Overmann J."/>
            <person name="Amann R."/>
            <person name="Jetten M.S.M."/>
            <person name="Mascher T."/>
            <person name="Medema M.H."/>
            <person name="Devos D.P."/>
            <person name="Kaster A.-K."/>
            <person name="Ovreas L."/>
            <person name="Rohde M."/>
            <person name="Galperin M.Y."/>
            <person name="Jogler C."/>
        </authorList>
    </citation>
    <scope>NUCLEOTIDE SEQUENCE [LARGE SCALE GENOMIC DNA]</scope>
    <source>
        <strain evidence="7 8">Pan54</strain>
    </source>
</reference>
<dbReference type="InterPro" id="IPR025269">
    <property type="entry name" value="SAM-like_dom"/>
</dbReference>
<accession>A0A5C5XKD1</accession>
<dbReference type="InterPro" id="IPR011010">
    <property type="entry name" value="DNA_brk_join_enz"/>
</dbReference>
<evidence type="ECO:0000313" key="7">
    <source>
        <dbReference type="EMBL" id="TWT63158.1"/>
    </source>
</evidence>
<feature type="domain" description="Core-binding (CB)" evidence="6">
    <location>
        <begin position="13"/>
        <end position="102"/>
    </location>
</feature>
<keyword evidence="3" id="KW-0233">DNA recombination</keyword>
<keyword evidence="1" id="KW-0229">DNA integration</keyword>
<keyword evidence="2 4" id="KW-0238">DNA-binding</keyword>
<dbReference type="Proteomes" id="UP000316095">
    <property type="component" value="Unassembled WGS sequence"/>
</dbReference>
<dbReference type="SUPFAM" id="SSF56349">
    <property type="entry name" value="DNA breaking-rejoining enzymes"/>
    <property type="match status" value="1"/>
</dbReference>
<dbReference type="Gene3D" id="1.10.150.130">
    <property type="match status" value="1"/>
</dbReference>
<dbReference type="Gene3D" id="1.10.443.10">
    <property type="entry name" value="Intergrase catalytic core"/>
    <property type="match status" value="1"/>
</dbReference>
<evidence type="ECO:0000256" key="3">
    <source>
        <dbReference type="ARBA" id="ARBA00023172"/>
    </source>
</evidence>
<comment type="caution">
    <text evidence="7">The sequence shown here is derived from an EMBL/GenBank/DDBJ whole genome shotgun (WGS) entry which is preliminary data.</text>
</comment>
<dbReference type="GO" id="GO:0003677">
    <property type="term" value="F:DNA binding"/>
    <property type="evidence" value="ECO:0007669"/>
    <property type="project" value="UniProtKB-UniRule"/>
</dbReference>
<evidence type="ECO:0000256" key="2">
    <source>
        <dbReference type="ARBA" id="ARBA00023125"/>
    </source>
</evidence>
<dbReference type="InterPro" id="IPR010998">
    <property type="entry name" value="Integrase_recombinase_N"/>
</dbReference>
<sequence>MIALKLYNGDPDNADLTLRDLYETHLLEELDSPSVGTLSEYQTVINDWERLMQNSAVRHLSRKTVKNFQRHLANELIRGNPRSPATINKKLRTLGPLIRLAWPKDSHNPGGLGLCEYFKLPKPLTEENKVPFVYSGKQMNALYKAAAEMDWPRRFPATTWRTIFVMHYTCGPRTFDLLSLKWSNVDFEYGRGRGAISFIAAKTGKRQRIPLKNVARRHLLKLREHSRTDYLFPGFQKSNHRHLYANWKKLLTLAGLPTTCHLEDFRKTCNTAYEERFPGVGEWILGHSLSRVNAKNYVNPTRMVLRAIRKLPVPTEFKQGA</sequence>
<keyword evidence="8" id="KW-1185">Reference proteome</keyword>
<dbReference type="GO" id="GO:0006310">
    <property type="term" value="P:DNA recombination"/>
    <property type="evidence" value="ECO:0007669"/>
    <property type="project" value="UniProtKB-KW"/>
</dbReference>